<dbReference type="EMBL" id="JBEVCJ010000022">
    <property type="protein sequence ID" value="MET1256466.1"/>
    <property type="molecule type" value="Genomic_DNA"/>
</dbReference>
<dbReference type="Proteomes" id="UP001548189">
    <property type="component" value="Unassembled WGS sequence"/>
</dbReference>
<evidence type="ECO:0000313" key="2">
    <source>
        <dbReference type="Proteomes" id="UP001548189"/>
    </source>
</evidence>
<dbReference type="Gene3D" id="1.10.472.50">
    <property type="entry name" value="HD-domain/PDEase-like"/>
    <property type="match status" value="1"/>
</dbReference>
<keyword evidence="2" id="KW-1185">Reference proteome</keyword>
<dbReference type="InterPro" id="IPR009218">
    <property type="entry name" value="HD_phosphohydro"/>
</dbReference>
<protein>
    <submittedName>
        <fullName evidence="1">N-methyl-D-aspartate receptor NMDAR2C subunit</fullName>
    </submittedName>
</protein>
<proteinExistence type="predicted"/>
<comment type="caution">
    <text evidence="1">The sequence shown here is derived from an EMBL/GenBank/DDBJ whole genome shotgun (WGS) entry which is preliminary data.</text>
</comment>
<organism evidence="1 2">
    <name type="scientific">Aliikangiella maris</name>
    <dbReference type="NCBI Taxonomy" id="3162458"/>
    <lineage>
        <taxon>Bacteria</taxon>
        <taxon>Pseudomonadati</taxon>
        <taxon>Pseudomonadota</taxon>
        <taxon>Gammaproteobacteria</taxon>
        <taxon>Oceanospirillales</taxon>
        <taxon>Pleioneaceae</taxon>
        <taxon>Aliikangiella</taxon>
    </lineage>
</organism>
<reference evidence="1 2" key="1">
    <citation type="submission" date="2024-06" db="EMBL/GenBank/DDBJ databases">
        <authorList>
            <person name="Li F."/>
        </authorList>
    </citation>
    <scope>NUCLEOTIDE SEQUENCE [LARGE SCALE GENOMIC DNA]</scope>
    <source>
        <strain evidence="1 2">GXAS 311</strain>
    </source>
</reference>
<gene>
    <name evidence="1" type="ORF">ABVT43_15100</name>
</gene>
<dbReference type="PANTHER" id="PTHR21174">
    <property type="match status" value="1"/>
</dbReference>
<keyword evidence="1" id="KW-0675">Receptor</keyword>
<dbReference type="PANTHER" id="PTHR21174:SF0">
    <property type="entry name" value="HD PHOSPHOHYDROLASE FAMILY PROTEIN-RELATED"/>
    <property type="match status" value="1"/>
</dbReference>
<name>A0ABV2BX05_9GAMM</name>
<accession>A0ABV2BX05</accession>
<sequence>MSALQLPANQDVFNDIIKAYNEKHRYYHNFSHIAATLQHLDKVQSLIENPELVELALWFHDAVYAPFSSTNERDSADWAVQFLQDNQVDYQRIKKVESLIMVTLHDTQNTAEIMKVDEQWMIDIDLGILGAPEKVYQQFEDNVRKEYKRVPLFIYKRKRREILKNFLQRENIYNTAIFQQKYEDIARKNLLSAIEKLN</sequence>
<dbReference type="SUPFAM" id="SSF109604">
    <property type="entry name" value="HD-domain/PDEase-like"/>
    <property type="match status" value="1"/>
</dbReference>
<dbReference type="PIRSF" id="PIRSF035170">
    <property type="entry name" value="HD_phosphohydro"/>
    <property type="match status" value="1"/>
</dbReference>
<evidence type="ECO:0000313" key="1">
    <source>
        <dbReference type="EMBL" id="MET1256466.1"/>
    </source>
</evidence>